<dbReference type="Pfam" id="PF24762">
    <property type="entry name" value="TPR_IF140-IFT172"/>
    <property type="match status" value="1"/>
</dbReference>
<evidence type="ECO:0000256" key="5">
    <source>
        <dbReference type="ARBA" id="ARBA00022803"/>
    </source>
</evidence>
<evidence type="ECO:0000313" key="13">
    <source>
        <dbReference type="Proteomes" id="UP000030755"/>
    </source>
</evidence>
<dbReference type="PANTHER" id="PTHR15722">
    <property type="entry name" value="IFT140/172-RELATED"/>
    <property type="match status" value="1"/>
</dbReference>
<dbReference type="EMBL" id="ML004933">
    <property type="protein sequence ID" value="RKP21721.1"/>
    <property type="molecule type" value="Genomic_DNA"/>
</dbReference>
<organism evidence="11 13">
    <name type="scientific">Rozella allomycis (strain CSF55)</name>
    <dbReference type="NCBI Taxonomy" id="988480"/>
    <lineage>
        <taxon>Eukaryota</taxon>
        <taxon>Fungi</taxon>
        <taxon>Fungi incertae sedis</taxon>
        <taxon>Cryptomycota</taxon>
        <taxon>Cryptomycota incertae sedis</taxon>
        <taxon>Rozella</taxon>
    </lineage>
</organism>
<evidence type="ECO:0000313" key="12">
    <source>
        <dbReference type="EMBL" id="RKP21721.1"/>
    </source>
</evidence>
<dbReference type="SUPFAM" id="SSF101898">
    <property type="entry name" value="NHL repeat"/>
    <property type="match status" value="1"/>
</dbReference>
<dbReference type="GO" id="GO:0042073">
    <property type="term" value="P:intraciliary transport"/>
    <property type="evidence" value="ECO:0007669"/>
    <property type="project" value="TreeGrafter"/>
</dbReference>
<dbReference type="OrthoDB" id="2186662at2759"/>
<dbReference type="OMA" id="LKRTIWQ"/>
<keyword evidence="4" id="KW-0677">Repeat</keyword>
<dbReference type="InterPro" id="IPR056157">
    <property type="entry name" value="TPR_IFT80_172_dom"/>
</dbReference>
<dbReference type="Proteomes" id="UP000281549">
    <property type="component" value="Unassembled WGS sequence"/>
</dbReference>
<keyword evidence="5" id="KW-0802">TPR repeat</keyword>
<evidence type="ECO:0000313" key="14">
    <source>
        <dbReference type="Proteomes" id="UP000281549"/>
    </source>
</evidence>
<accession>A0A075AZ55</accession>
<dbReference type="SUPFAM" id="SSF50978">
    <property type="entry name" value="WD40 repeat-like"/>
    <property type="match status" value="1"/>
</dbReference>
<name>A0A075AZ55_ROZAC</name>
<keyword evidence="6" id="KW-0969">Cilium</keyword>
<evidence type="ECO:0000256" key="4">
    <source>
        <dbReference type="ARBA" id="ARBA00022737"/>
    </source>
</evidence>
<dbReference type="GO" id="GO:0036064">
    <property type="term" value="C:ciliary basal body"/>
    <property type="evidence" value="ECO:0007669"/>
    <property type="project" value="TreeGrafter"/>
</dbReference>
<dbReference type="Gene3D" id="1.25.40.470">
    <property type="match status" value="3"/>
</dbReference>
<keyword evidence="2" id="KW-0217">Developmental protein</keyword>
<dbReference type="EMBL" id="KE560820">
    <property type="protein sequence ID" value="EPZ35542.1"/>
    <property type="molecule type" value="Genomic_DNA"/>
</dbReference>
<dbReference type="Pfam" id="PF00400">
    <property type="entry name" value="WD40"/>
    <property type="match status" value="1"/>
</dbReference>
<evidence type="ECO:0000256" key="8">
    <source>
        <dbReference type="ARBA" id="ARBA00038130"/>
    </source>
</evidence>
<evidence type="ECO:0000313" key="11">
    <source>
        <dbReference type="EMBL" id="EPZ35542.1"/>
    </source>
</evidence>
<feature type="domain" description="IFT80/172/WDR35 TPR" evidence="9">
    <location>
        <begin position="631"/>
        <end position="718"/>
    </location>
</feature>
<evidence type="ECO:0000256" key="6">
    <source>
        <dbReference type="ARBA" id="ARBA00023069"/>
    </source>
</evidence>
<dbReference type="InterPro" id="IPR001680">
    <property type="entry name" value="WD40_rpt"/>
</dbReference>
<evidence type="ECO:0000256" key="3">
    <source>
        <dbReference type="ARBA" id="ARBA00022574"/>
    </source>
</evidence>
<dbReference type="InterPro" id="IPR015943">
    <property type="entry name" value="WD40/YVTN_repeat-like_dom_sf"/>
</dbReference>
<dbReference type="GO" id="GO:0030992">
    <property type="term" value="C:intraciliary transport particle B"/>
    <property type="evidence" value="ECO:0007669"/>
    <property type="project" value="TreeGrafter"/>
</dbReference>
<dbReference type="Gene3D" id="2.130.10.10">
    <property type="entry name" value="YVTN repeat-like/Quinoprotein amine dehydrogenase"/>
    <property type="match status" value="2"/>
</dbReference>
<sequence>MRLKYSKSIFNAQNNMNKRVESITWSPNGKKMAVCLADRTVSLFDSNGERKDKFGTKSIDSNSNYNVVDSVFSPDSSKLAIAQSDKSVFIYKVGTEWGDKKSICNKFTIDSMITSIVWPESDSNNIYFSSMDGKVRQGSIKSNKINIIFESSNFSCISLAVSQNFLYSGHVDGTIYRHTIGVDQSDKKVFANYKGYPCQISAHDSGIIVASDLQLTFFSKEGSIAQKIDFSQEENLREITTMTLSPNQQALIVGCFNTFISLEYNSSKRMWSETSRKVVENFYGPSSMAFKPDGSKLYIGNICGELSVFECCLKKVLYKNSFEMAFTMPSQVVLKRLSDNTSVVVQSNSGFDIQQIDVFHENYVFAKTKGTIICGDINSLAISEVPWYNEGGEKCIFDTPPLCLIYKAGELFIIEYGQNEILVICRTEYVQPHLISARCDEKSGAKYLAFLVDPQNIHVQDINRNNIISTISHNYKIDWLELSGKTNLLAFRDKKKQLHIFNMHETDKVLLLHYVSYVQWIPDSDVLVAEAPGFLYIWYNPLYPDQFTKIAIKGQVQGIERNDGRTSVIIDEGVNNTIFILDENLINFNSLLKEKEYEKAIMLIESMESGKSDTAPLWNSLCEHAMDDGFKYMLHLRRCYSATGNVVKASYLHEVNKLEQIKQSLVQAKMCVLNKQYQVAENLYLENGKLNEAMEMYQELHKWDSAIKVAQLRNHPDIKELKQGYLTWLLESGQEDKAAEYKETEGDILTAIEYYLKGGFPGKAASLLNKNQDKIIDPILRESVAKSLYSFEMFEKAGEFYENLGQDLKALESFKKGNCYRKAIDISRKIDPSLVKELEKNWGDYLFNQKQYDSSINHYLEAGLELKAAEASIKAKQWKKASDVVNNMTIEDAIPLHLELANKYFELNDTESAKWHFMQSGEIKIAIEKFLKSKKWQDAYELVLNNKDEKDFLDLIDEQAKKLEFSSPKEAEEIYCVINEPDKAILMYKNKKDYVNLLGLVSKYRKQHLNETLNFIAKEFESSGDYSTAEMYYLKANDWKSAISMHTSNNNFEDAYRIAKEFGNESALKQIAYIWARSLGGESGVNLLQKLNKLEQVIDFAVDNGNFEFALILSKFSKFKEKEVDVIYKQAIFLEDEGKYEAAEALFVKAGKPREAILMYVHNQDWDSALRVAEQFDVSSLQDVLLGLAKELFDKKEYKKAESLILRAHLPEIAIKLYRENQMWQQAIKFALENLPAKVPELKAEFEVHSAKLNSNQFQVSQLQAAKQLEINQKYSAAVDSYLMVLNDKYSTPQDIETAINSALDVVYKHLPDQIIETAKLACDYYISKSKYLEAGDVYAEAGLFKEAIDAFINGNLFDEARNLAKESATEFVSYVENCYKNYLKQNKNAKDLSSIDVNAAVELCARNGDWEKCFELAKNSNSETFEHYLKQRATELIRDEQLENVCDLFLKHSCPLKKDFHAIYDQLCLLIFKNGEKELKKKLFQVLFNLIGNLSFELAPKSLLKYLLVLYLKDKVESFELKGLKPLVAKTNLSLLRYTDILPCDEAFLAAGNACKNSGKTNMAFVCFNRFLDIQDAIEDGANDIASGQDFQYSDIPNVFKLPKFSSIDKNLTEEIRDWVLNTSLSNEPLSPDLRKCQNCSSDILISSLKCCNCEFVNETCIVTGYPVIDAIECDACHRKANKDDWNTYTKTFHECPWCKKMI</sequence>
<protein>
    <submittedName>
        <fullName evidence="12">WD40 repeat-like protein</fullName>
    </submittedName>
</protein>
<keyword evidence="3" id="KW-0853">WD repeat</keyword>
<keyword evidence="13" id="KW-1185">Reference proteome</keyword>
<evidence type="ECO:0000256" key="7">
    <source>
        <dbReference type="ARBA" id="ARBA00023273"/>
    </source>
</evidence>
<evidence type="ECO:0000259" key="10">
    <source>
        <dbReference type="Pfam" id="PF24762"/>
    </source>
</evidence>
<comment type="subcellular location">
    <subcellularLocation>
        <location evidence="1">Cell projection</location>
        <location evidence="1">Cilium</location>
    </subcellularLocation>
</comment>
<evidence type="ECO:0000259" key="9">
    <source>
        <dbReference type="Pfam" id="PF23387"/>
    </source>
</evidence>
<keyword evidence="7" id="KW-0966">Cell projection</keyword>
<dbReference type="HOGENOM" id="CLU_002716_0_0_1"/>
<dbReference type="InterPro" id="IPR056168">
    <property type="entry name" value="TPR_IF140/IFT172/WDR19"/>
</dbReference>
<dbReference type="SMART" id="SM00320">
    <property type="entry name" value="WD40"/>
    <property type="match status" value="5"/>
</dbReference>
<gene>
    <name evidence="11" type="ORF">O9G_004756</name>
    <name evidence="12" type="ORF">ROZALSC1DRAFT_26883</name>
</gene>
<reference evidence="14" key="2">
    <citation type="journal article" date="2018" name="Nat. Microbiol.">
        <title>Leveraging single-cell genomics to expand the fungal tree of life.</title>
        <authorList>
            <person name="Ahrendt S.R."/>
            <person name="Quandt C.A."/>
            <person name="Ciobanu D."/>
            <person name="Clum A."/>
            <person name="Salamov A."/>
            <person name="Andreopoulos B."/>
            <person name="Cheng J.F."/>
            <person name="Woyke T."/>
            <person name="Pelin A."/>
            <person name="Henrissat B."/>
            <person name="Reynolds N.K."/>
            <person name="Benny G.L."/>
            <person name="Smith M.E."/>
            <person name="James T.Y."/>
            <person name="Grigoriev I.V."/>
        </authorList>
    </citation>
    <scope>NUCLEOTIDE SEQUENCE [LARGE SCALE GENOMIC DNA]</scope>
    <source>
        <strain evidence="14">CSF55</strain>
    </source>
</reference>
<dbReference type="GO" id="GO:0005930">
    <property type="term" value="C:axoneme"/>
    <property type="evidence" value="ECO:0007669"/>
    <property type="project" value="TreeGrafter"/>
</dbReference>
<evidence type="ECO:0000256" key="2">
    <source>
        <dbReference type="ARBA" id="ARBA00022473"/>
    </source>
</evidence>
<evidence type="ECO:0000256" key="1">
    <source>
        <dbReference type="ARBA" id="ARBA00004138"/>
    </source>
</evidence>
<comment type="similarity">
    <text evidence="8">Belongs to the IFT172 family.</text>
</comment>
<dbReference type="Proteomes" id="UP000030755">
    <property type="component" value="Unassembled WGS sequence"/>
</dbReference>
<dbReference type="InterPro" id="IPR036322">
    <property type="entry name" value="WD40_repeat_dom_sf"/>
</dbReference>
<reference evidence="11 13" key="1">
    <citation type="journal article" date="2013" name="Curr. Biol.">
        <title>Shared signatures of parasitism and phylogenomics unite Cryptomycota and microsporidia.</title>
        <authorList>
            <person name="James T.Y."/>
            <person name="Pelin A."/>
            <person name="Bonen L."/>
            <person name="Ahrendt S."/>
            <person name="Sain D."/>
            <person name="Corradi N."/>
            <person name="Stajich J.E."/>
        </authorList>
    </citation>
    <scope>NUCLEOTIDE SEQUENCE [LARGE SCALE GENOMIC DNA]</scope>
    <source>
        <strain evidence="11 13">CSF55</strain>
        <strain evidence="11 13">CSF55</strain>
    </source>
</reference>
<dbReference type="STRING" id="988480.A0A075AZ55"/>
<dbReference type="PANTHER" id="PTHR15722:SF2">
    <property type="entry name" value="INTRAFLAGELLAR TRANSPORT PROTEIN 172 HOMOLOG"/>
    <property type="match status" value="1"/>
</dbReference>
<reference evidence="12" key="3">
    <citation type="submission" date="2018-08" db="EMBL/GenBank/DDBJ databases">
        <title>Leveraging single-cell genomics to expand the Fungal Tree of Life.</title>
        <authorList>
            <consortium name="DOE Joint Genome Institute"/>
            <person name="Ahrendt S.R."/>
            <person name="Quandt C.A."/>
            <person name="Ciobanu D."/>
            <person name="Clum A."/>
            <person name="Salamov A."/>
            <person name="Andreopoulos B."/>
            <person name="Cheng J.-F."/>
            <person name="Woyke T."/>
            <person name="Pelin A."/>
            <person name="Henrissat B."/>
            <person name="Reynolds N."/>
            <person name="Benny G.L."/>
            <person name="Smith M.E."/>
            <person name="James T.Y."/>
            <person name="Grigoriev I.V."/>
        </authorList>
    </citation>
    <scope>NUCLEOTIDE SEQUENCE</scope>
    <source>
        <strain evidence="12">CSF55</strain>
    </source>
</reference>
<proteinExistence type="inferred from homology"/>
<feature type="domain" description="IF140/IFT172/WDR19 TPR" evidence="10">
    <location>
        <begin position="1006"/>
        <end position="1223"/>
    </location>
</feature>
<dbReference type="Pfam" id="PF23387">
    <property type="entry name" value="TPR_IFT80_172"/>
    <property type="match status" value="1"/>
</dbReference>